<proteinExistence type="predicted"/>
<reference evidence="2" key="1">
    <citation type="submission" date="2023-03" db="EMBL/GenBank/DDBJ databases">
        <title>Massive genome expansion in bonnet fungi (Mycena s.s.) driven by repeated elements and novel gene families across ecological guilds.</title>
        <authorList>
            <consortium name="Lawrence Berkeley National Laboratory"/>
            <person name="Harder C.B."/>
            <person name="Miyauchi S."/>
            <person name="Viragh M."/>
            <person name="Kuo A."/>
            <person name="Thoen E."/>
            <person name="Andreopoulos B."/>
            <person name="Lu D."/>
            <person name="Skrede I."/>
            <person name="Drula E."/>
            <person name="Henrissat B."/>
            <person name="Morin E."/>
            <person name="Kohler A."/>
            <person name="Barry K."/>
            <person name="LaButti K."/>
            <person name="Morin E."/>
            <person name="Salamov A."/>
            <person name="Lipzen A."/>
            <person name="Mereny Z."/>
            <person name="Hegedus B."/>
            <person name="Baldrian P."/>
            <person name="Stursova M."/>
            <person name="Weitz H."/>
            <person name="Taylor A."/>
            <person name="Grigoriev I.V."/>
            <person name="Nagy L.G."/>
            <person name="Martin F."/>
            <person name="Kauserud H."/>
        </authorList>
    </citation>
    <scope>NUCLEOTIDE SEQUENCE</scope>
    <source>
        <strain evidence="2">CBHHK200</strain>
    </source>
</reference>
<accession>A0AAD6TEA7</accession>
<dbReference type="Gene3D" id="3.30.710.10">
    <property type="entry name" value="Potassium Channel Kv1.1, Chain A"/>
    <property type="match status" value="1"/>
</dbReference>
<dbReference type="SMART" id="SM00225">
    <property type="entry name" value="BTB"/>
    <property type="match status" value="1"/>
</dbReference>
<dbReference type="EMBL" id="JARJCM010000009">
    <property type="protein sequence ID" value="KAJ7043751.1"/>
    <property type="molecule type" value="Genomic_DNA"/>
</dbReference>
<gene>
    <name evidence="2" type="ORF">C8F04DRAFT_1366932</name>
</gene>
<dbReference type="CDD" id="cd18186">
    <property type="entry name" value="BTB_POZ_ZBTB_KLHL-like"/>
    <property type="match status" value="1"/>
</dbReference>
<keyword evidence="3" id="KW-1185">Reference proteome</keyword>
<dbReference type="PANTHER" id="PTHR22744:SF17">
    <property type="entry name" value="BTB DOMAIN-CONTAINING PROTEIN"/>
    <property type="match status" value="1"/>
</dbReference>
<evidence type="ECO:0000313" key="3">
    <source>
        <dbReference type="Proteomes" id="UP001218188"/>
    </source>
</evidence>
<feature type="domain" description="BTB" evidence="1">
    <location>
        <begin position="24"/>
        <end position="104"/>
    </location>
</feature>
<protein>
    <recommendedName>
        <fullName evidence="1">BTB domain-containing protein</fullName>
    </recommendedName>
</protein>
<dbReference type="InterPro" id="IPR000210">
    <property type="entry name" value="BTB/POZ_dom"/>
</dbReference>
<name>A0AAD6TEA7_9AGAR</name>
<comment type="caution">
    <text evidence="2">The sequence shown here is derived from an EMBL/GenBank/DDBJ whole genome shotgun (WGS) entry which is preliminary data.</text>
</comment>
<organism evidence="2 3">
    <name type="scientific">Mycena alexandri</name>
    <dbReference type="NCBI Taxonomy" id="1745969"/>
    <lineage>
        <taxon>Eukaryota</taxon>
        <taxon>Fungi</taxon>
        <taxon>Dikarya</taxon>
        <taxon>Basidiomycota</taxon>
        <taxon>Agaricomycotina</taxon>
        <taxon>Agaricomycetes</taxon>
        <taxon>Agaricomycetidae</taxon>
        <taxon>Agaricales</taxon>
        <taxon>Marasmiineae</taxon>
        <taxon>Mycenaceae</taxon>
        <taxon>Mycena</taxon>
    </lineage>
</organism>
<sequence>MDDAKTSSAESTIACDSGVSFNDGDIIVRSTTAHVDFRVHRAFLAVASPFFRDMFSLPQSEQPSRTASVGDMEDGLPIVPFEEDPETLRTLLQLCYPRYMFLDDKPIFPTIERVLPVLIAAKKYAMDGVEREIRAVLISPQFVDPDPLRVFALAVKHGMYEEAKICARHTLLTPVLAKRYIPELENITGGAYHHLQEYHIRCGVVAAGVVQDLRWITNETSVWFDCSGCRGGSPPVVIAGDRRKWVAKWWTEFMLEAGNLLRECPSGVTVGVDSHVVQMAMEKASTCVACRSRALREIKEFCAIFAAQVDKIVDGVEFGYLALNVAA</sequence>
<dbReference type="Pfam" id="PF00651">
    <property type="entry name" value="BTB"/>
    <property type="match status" value="1"/>
</dbReference>
<evidence type="ECO:0000259" key="1">
    <source>
        <dbReference type="PROSITE" id="PS50097"/>
    </source>
</evidence>
<dbReference type="AlphaFoldDB" id="A0AAD6TEA7"/>
<dbReference type="Proteomes" id="UP001218188">
    <property type="component" value="Unassembled WGS sequence"/>
</dbReference>
<dbReference type="InterPro" id="IPR011333">
    <property type="entry name" value="SKP1/BTB/POZ_sf"/>
</dbReference>
<dbReference type="PANTHER" id="PTHR22744">
    <property type="entry name" value="HELIX LOOP HELIX PROTEIN 21-RELATED"/>
    <property type="match status" value="1"/>
</dbReference>
<dbReference type="PROSITE" id="PS50097">
    <property type="entry name" value="BTB"/>
    <property type="match status" value="1"/>
</dbReference>
<evidence type="ECO:0000313" key="2">
    <source>
        <dbReference type="EMBL" id="KAJ7043751.1"/>
    </source>
</evidence>
<dbReference type="SUPFAM" id="SSF54695">
    <property type="entry name" value="POZ domain"/>
    <property type="match status" value="1"/>
</dbReference>